<evidence type="ECO:0000256" key="2">
    <source>
        <dbReference type="ARBA" id="ARBA00022801"/>
    </source>
</evidence>
<dbReference type="InterPro" id="IPR001910">
    <property type="entry name" value="Inosine/uridine_hydrolase_dom"/>
</dbReference>
<keyword evidence="2" id="KW-0378">Hydrolase</keyword>
<evidence type="ECO:0000313" key="5">
    <source>
        <dbReference type="EMBL" id="GJN87673.1"/>
    </source>
</evidence>
<gene>
    <name evidence="5" type="ORF">Rhopal_000628-T1</name>
</gene>
<reference evidence="5 6" key="1">
    <citation type="submission" date="2021-12" db="EMBL/GenBank/DDBJ databases">
        <title>High titer production of polyol ester of fatty acids by Rhodotorula paludigena BS15 towards product separation-free biomass refinery.</title>
        <authorList>
            <person name="Mano J."/>
            <person name="Ono H."/>
            <person name="Tanaka T."/>
            <person name="Naito K."/>
            <person name="Sushida H."/>
            <person name="Ike M."/>
            <person name="Tokuyasu K."/>
            <person name="Kitaoka M."/>
        </authorList>
    </citation>
    <scope>NUCLEOTIDE SEQUENCE [LARGE SCALE GENOMIC DNA]</scope>
    <source>
        <strain evidence="5 6">BS15</strain>
    </source>
</reference>
<dbReference type="Pfam" id="PF01156">
    <property type="entry name" value="IU_nuc_hydro"/>
    <property type="match status" value="2"/>
</dbReference>
<evidence type="ECO:0000313" key="6">
    <source>
        <dbReference type="Proteomes" id="UP001342314"/>
    </source>
</evidence>
<proteinExistence type="inferred from homology"/>
<dbReference type="GO" id="GO:0008477">
    <property type="term" value="F:purine nucleosidase activity"/>
    <property type="evidence" value="ECO:0007669"/>
    <property type="project" value="TreeGrafter"/>
</dbReference>
<comment type="similarity">
    <text evidence="1">Belongs to the IUNH family.</text>
</comment>
<accession>A0AAV5GC71</accession>
<keyword evidence="3" id="KW-0326">Glycosidase</keyword>
<dbReference type="InterPro" id="IPR036452">
    <property type="entry name" value="Ribo_hydro-like"/>
</dbReference>
<evidence type="ECO:0000259" key="4">
    <source>
        <dbReference type="Pfam" id="PF01156"/>
    </source>
</evidence>
<feature type="domain" description="Inosine/uridine-preferring nucleoside hydrolase" evidence="4">
    <location>
        <begin position="10"/>
        <end position="57"/>
    </location>
</feature>
<evidence type="ECO:0000256" key="1">
    <source>
        <dbReference type="ARBA" id="ARBA00009176"/>
    </source>
</evidence>
<dbReference type="InterPro" id="IPR023186">
    <property type="entry name" value="IUNH"/>
</dbReference>
<protein>
    <recommendedName>
        <fullName evidence="4">Inosine/uridine-preferring nucleoside hydrolase domain-containing protein</fullName>
    </recommendedName>
</protein>
<evidence type="ECO:0000256" key="3">
    <source>
        <dbReference type="ARBA" id="ARBA00023295"/>
    </source>
</evidence>
<dbReference type="SUPFAM" id="SSF53590">
    <property type="entry name" value="Nucleoside hydrolase"/>
    <property type="match status" value="1"/>
</dbReference>
<dbReference type="EMBL" id="BQKY01000002">
    <property type="protein sequence ID" value="GJN87673.1"/>
    <property type="molecule type" value="Genomic_DNA"/>
</dbReference>
<dbReference type="GO" id="GO:0006152">
    <property type="term" value="P:purine nucleoside catabolic process"/>
    <property type="evidence" value="ECO:0007669"/>
    <property type="project" value="TreeGrafter"/>
</dbReference>
<sequence length="435" mass="46883">MADRQPVPCIIDTDPGVDDVLAILLALSSPHLLVLAITVTHGNCTLDAATANLKKVFFALEKHLHERPDEVSRFPNVDVAWRKKRGAGPIEVYIGSAGPIEGEPVTAKYFHGRDGLGDATFRHPDLNPPANHVFTLCNISTASATEGVTALLSQHPPSTIAYVALGPVTSLAHLHQSAAASGASPLSAFSAIFSMGGAVNHPGNTTPVAEFNYYADPFAAQLLFALSLPHLCIFPLDLTSYLALPFSDYQTFVDPTFSDTKSPSKPEGKSPLVHFTSSFLERTREVMASYGSDAMEQHDPTVIYALMAWARARSMDDAVGLSGDEEELAPGWRFKRVDFEVETIGAITRGMLVQDLRYSSRLTRSQPASTNRVQAQDALDLEEVEAHRAEGEQTRAEAVKAHERRSGANVVVSSPGSEALTRDLLRSIWGGGVAL</sequence>
<organism evidence="5 6">
    <name type="scientific">Rhodotorula paludigena</name>
    <dbReference type="NCBI Taxonomy" id="86838"/>
    <lineage>
        <taxon>Eukaryota</taxon>
        <taxon>Fungi</taxon>
        <taxon>Dikarya</taxon>
        <taxon>Basidiomycota</taxon>
        <taxon>Pucciniomycotina</taxon>
        <taxon>Microbotryomycetes</taxon>
        <taxon>Sporidiobolales</taxon>
        <taxon>Sporidiobolaceae</taxon>
        <taxon>Rhodotorula</taxon>
    </lineage>
</organism>
<feature type="domain" description="Inosine/uridine-preferring nucleoside hydrolase" evidence="4">
    <location>
        <begin position="88"/>
        <end position="367"/>
    </location>
</feature>
<dbReference type="PANTHER" id="PTHR12304:SF56">
    <property type="entry name" value="HYDROLASE, PUTATIVE (AFU_ORTHOLOGUE AFUA_1G11790)-RELATED"/>
    <property type="match status" value="1"/>
</dbReference>
<keyword evidence="6" id="KW-1185">Reference proteome</keyword>
<comment type="caution">
    <text evidence="5">The sequence shown here is derived from an EMBL/GenBank/DDBJ whole genome shotgun (WGS) entry which is preliminary data.</text>
</comment>
<dbReference type="Gene3D" id="3.90.245.10">
    <property type="entry name" value="Ribonucleoside hydrolase-like"/>
    <property type="match status" value="1"/>
</dbReference>
<dbReference type="AlphaFoldDB" id="A0AAV5GC71"/>
<dbReference type="GO" id="GO:0005829">
    <property type="term" value="C:cytosol"/>
    <property type="evidence" value="ECO:0007669"/>
    <property type="project" value="TreeGrafter"/>
</dbReference>
<dbReference type="Proteomes" id="UP001342314">
    <property type="component" value="Unassembled WGS sequence"/>
</dbReference>
<dbReference type="PANTHER" id="PTHR12304">
    <property type="entry name" value="INOSINE-URIDINE PREFERRING NUCLEOSIDE HYDROLASE"/>
    <property type="match status" value="1"/>
</dbReference>
<name>A0AAV5GC71_9BASI</name>